<dbReference type="Pfam" id="PF00690">
    <property type="entry name" value="Cation_ATPase_N"/>
    <property type="match status" value="1"/>
</dbReference>
<dbReference type="Gene3D" id="1.20.1110.10">
    <property type="entry name" value="Calcium-transporting ATPase, transmembrane domain"/>
    <property type="match status" value="1"/>
</dbReference>
<keyword evidence="1" id="KW-0472">Membrane</keyword>
<proteinExistence type="predicted"/>
<dbReference type="SMART" id="SM00831">
    <property type="entry name" value="Cation_ATPase_N"/>
    <property type="match status" value="1"/>
</dbReference>
<sequence length="65" mass="7436">MKAKKHFTGLSDAQVIESRRIYGENILTPPKKEPLWKLFLEKFEDPIIRILLIAAFLSLGIAIVN</sequence>
<dbReference type="Gene3D" id="2.70.150.10">
    <property type="entry name" value="Calcium-transporting ATPase, cytoplasmic transduction domain A"/>
    <property type="match status" value="1"/>
</dbReference>
<reference evidence="3" key="1">
    <citation type="submission" date="2019-03" db="EMBL/GenBank/DDBJ databases">
        <title>Single cell metagenomics reveals metabolic interactions within the superorganism composed of flagellate Streblomastix strix and complex community of Bacteroidetes bacteria on its surface.</title>
        <authorList>
            <person name="Treitli S.C."/>
            <person name="Kolisko M."/>
            <person name="Husnik F."/>
            <person name="Keeling P."/>
            <person name="Hampl V."/>
        </authorList>
    </citation>
    <scope>NUCLEOTIDE SEQUENCE</scope>
    <source>
        <strain evidence="3">STM</strain>
    </source>
</reference>
<feature type="non-terminal residue" evidence="3">
    <location>
        <position position="65"/>
    </location>
</feature>
<name>A0A5J4STV3_9ZZZZ</name>
<feature type="domain" description="Cation-transporting P-type ATPase N-terminal" evidence="2">
    <location>
        <begin position="1"/>
        <end position="63"/>
    </location>
</feature>
<evidence type="ECO:0000313" key="3">
    <source>
        <dbReference type="EMBL" id="KAA6349554.1"/>
    </source>
</evidence>
<feature type="transmembrane region" description="Helical" evidence="1">
    <location>
        <begin position="47"/>
        <end position="64"/>
    </location>
</feature>
<keyword evidence="1" id="KW-1133">Transmembrane helix</keyword>
<evidence type="ECO:0000259" key="2">
    <source>
        <dbReference type="SMART" id="SM00831"/>
    </source>
</evidence>
<dbReference type="InterPro" id="IPR004014">
    <property type="entry name" value="ATPase_P-typ_cation-transptr_N"/>
</dbReference>
<dbReference type="EMBL" id="SNRY01000045">
    <property type="protein sequence ID" value="KAA6349554.1"/>
    <property type="molecule type" value="Genomic_DNA"/>
</dbReference>
<protein>
    <submittedName>
        <fullName evidence="3">Calcium-transporting ATPase 1</fullName>
    </submittedName>
</protein>
<accession>A0A5J4STV3</accession>
<dbReference type="SUPFAM" id="SSF81665">
    <property type="entry name" value="Calcium ATPase, transmembrane domain M"/>
    <property type="match status" value="1"/>
</dbReference>
<dbReference type="InterPro" id="IPR023298">
    <property type="entry name" value="ATPase_P-typ_TM_dom_sf"/>
</dbReference>
<comment type="caution">
    <text evidence="3">The sequence shown here is derived from an EMBL/GenBank/DDBJ whole genome shotgun (WGS) entry which is preliminary data.</text>
</comment>
<keyword evidence="1" id="KW-0812">Transmembrane</keyword>
<dbReference type="AlphaFoldDB" id="A0A5J4STV3"/>
<gene>
    <name evidence="3" type="ORF">EZS27_003065</name>
</gene>
<evidence type="ECO:0000256" key="1">
    <source>
        <dbReference type="SAM" id="Phobius"/>
    </source>
</evidence>
<organism evidence="3">
    <name type="scientific">termite gut metagenome</name>
    <dbReference type="NCBI Taxonomy" id="433724"/>
    <lineage>
        <taxon>unclassified sequences</taxon>
        <taxon>metagenomes</taxon>
        <taxon>organismal metagenomes</taxon>
    </lineage>
</organism>